<dbReference type="EMBL" id="CAMXCT020001290">
    <property type="protein sequence ID" value="CAL1142037.1"/>
    <property type="molecule type" value="Genomic_DNA"/>
</dbReference>
<dbReference type="SMART" id="SM00498">
    <property type="entry name" value="FH2"/>
    <property type="match status" value="1"/>
</dbReference>
<feature type="region of interest" description="Disordered" evidence="2">
    <location>
        <begin position="1"/>
        <end position="27"/>
    </location>
</feature>
<feature type="compositionally biased region" description="Acidic residues" evidence="2">
    <location>
        <begin position="405"/>
        <end position="414"/>
    </location>
</feature>
<feature type="compositionally biased region" description="Low complexity" evidence="2">
    <location>
        <begin position="873"/>
        <end position="890"/>
    </location>
</feature>
<feature type="compositionally biased region" description="Low complexity" evidence="2">
    <location>
        <begin position="8"/>
        <end position="21"/>
    </location>
</feature>
<feature type="compositionally biased region" description="Polar residues" evidence="2">
    <location>
        <begin position="860"/>
        <end position="871"/>
    </location>
</feature>
<feature type="compositionally biased region" description="Polar residues" evidence="2">
    <location>
        <begin position="664"/>
        <end position="686"/>
    </location>
</feature>
<dbReference type="Pfam" id="PF02181">
    <property type="entry name" value="FH2"/>
    <property type="match status" value="1"/>
</dbReference>
<proteinExistence type="predicted"/>
<dbReference type="PANTHER" id="PTHR45725:SF1">
    <property type="entry name" value="DISHEVELLED ASSOCIATED ACTIVATOR OF MORPHOGENESIS, ISOFORM D"/>
    <property type="match status" value="1"/>
</dbReference>
<feature type="region of interest" description="Disordered" evidence="2">
    <location>
        <begin position="1402"/>
        <end position="1430"/>
    </location>
</feature>
<feature type="compositionally biased region" description="Low complexity" evidence="2">
    <location>
        <begin position="1418"/>
        <end position="1430"/>
    </location>
</feature>
<feature type="region of interest" description="Disordered" evidence="2">
    <location>
        <begin position="1732"/>
        <end position="1761"/>
    </location>
</feature>
<feature type="compositionally biased region" description="Low complexity" evidence="2">
    <location>
        <begin position="1460"/>
        <end position="1474"/>
    </location>
</feature>
<keyword evidence="6" id="KW-1185">Reference proteome</keyword>
<evidence type="ECO:0000313" key="6">
    <source>
        <dbReference type="Proteomes" id="UP001152797"/>
    </source>
</evidence>
<feature type="compositionally biased region" description="Basic and acidic residues" evidence="2">
    <location>
        <begin position="1561"/>
        <end position="1585"/>
    </location>
</feature>
<feature type="region of interest" description="Disordered" evidence="2">
    <location>
        <begin position="387"/>
        <end position="441"/>
    </location>
</feature>
<feature type="compositionally biased region" description="Polar residues" evidence="2">
    <location>
        <begin position="1333"/>
        <end position="1346"/>
    </location>
</feature>
<feature type="region of interest" description="Disordered" evidence="2">
    <location>
        <begin position="1460"/>
        <end position="1701"/>
    </location>
</feature>
<feature type="compositionally biased region" description="Basic and acidic residues" evidence="2">
    <location>
        <begin position="302"/>
        <end position="313"/>
    </location>
</feature>
<dbReference type="PANTHER" id="PTHR45725">
    <property type="entry name" value="FORMIN HOMOLOGY 2 FAMILY MEMBER"/>
    <property type="match status" value="1"/>
</dbReference>
<dbReference type="Gene3D" id="1.20.58.2220">
    <property type="entry name" value="Formin, FH2 domain"/>
    <property type="match status" value="1"/>
</dbReference>
<feature type="compositionally biased region" description="Basic and acidic residues" evidence="2">
    <location>
        <begin position="1611"/>
        <end position="1623"/>
    </location>
</feature>
<feature type="compositionally biased region" description="Basic and acidic residues" evidence="2">
    <location>
        <begin position="1654"/>
        <end position="1668"/>
    </location>
</feature>
<dbReference type="InterPro" id="IPR042201">
    <property type="entry name" value="FH2_Formin_sf"/>
</dbReference>
<reference evidence="5 6" key="2">
    <citation type="submission" date="2024-05" db="EMBL/GenBank/DDBJ databases">
        <authorList>
            <person name="Chen Y."/>
            <person name="Shah S."/>
            <person name="Dougan E. K."/>
            <person name="Thang M."/>
            <person name="Chan C."/>
        </authorList>
    </citation>
    <scope>NUCLEOTIDE SEQUENCE [LARGE SCALE GENOMIC DNA]</scope>
</reference>
<dbReference type="EMBL" id="CAMXCT030001290">
    <property type="protein sequence ID" value="CAL4775974.1"/>
    <property type="molecule type" value="Genomic_DNA"/>
</dbReference>
<keyword evidence="1" id="KW-0175">Coiled coil</keyword>
<comment type="caution">
    <text evidence="4">The sequence shown here is derived from an EMBL/GenBank/DDBJ whole genome shotgun (WGS) entry which is preliminary data.</text>
</comment>
<evidence type="ECO:0000313" key="5">
    <source>
        <dbReference type="EMBL" id="CAL4775974.1"/>
    </source>
</evidence>
<name>A0A9P1CCI7_9DINO</name>
<evidence type="ECO:0000313" key="4">
    <source>
        <dbReference type="EMBL" id="CAI3988662.1"/>
    </source>
</evidence>
<feature type="region of interest" description="Disordered" evidence="2">
    <location>
        <begin position="302"/>
        <end position="325"/>
    </location>
</feature>
<reference evidence="4" key="1">
    <citation type="submission" date="2022-10" db="EMBL/GenBank/DDBJ databases">
        <authorList>
            <person name="Chen Y."/>
            <person name="Dougan E. K."/>
            <person name="Chan C."/>
            <person name="Rhodes N."/>
            <person name="Thang M."/>
        </authorList>
    </citation>
    <scope>NUCLEOTIDE SEQUENCE</scope>
</reference>
<dbReference type="PROSITE" id="PS51444">
    <property type="entry name" value="FH2"/>
    <property type="match status" value="1"/>
</dbReference>
<evidence type="ECO:0000256" key="1">
    <source>
        <dbReference type="SAM" id="Coils"/>
    </source>
</evidence>
<feature type="region of interest" description="Disordered" evidence="2">
    <location>
        <begin position="1775"/>
        <end position="1805"/>
    </location>
</feature>
<feature type="region of interest" description="Disordered" evidence="2">
    <location>
        <begin position="1312"/>
        <end position="1352"/>
    </location>
</feature>
<dbReference type="OrthoDB" id="1668162at2759"/>
<feature type="domain" description="FH2" evidence="3">
    <location>
        <begin position="906"/>
        <end position="1323"/>
    </location>
</feature>
<protein>
    <submittedName>
        <fullName evidence="5">Formin-like protein 20 (AtFH20)</fullName>
    </submittedName>
</protein>
<dbReference type="Proteomes" id="UP001152797">
    <property type="component" value="Unassembled WGS sequence"/>
</dbReference>
<sequence length="1805" mass="196590">MEERQSQGGTATTATTATTGARSDSDQIETLKERLKELEQLEQQRQVEHLELQQLRRDLEELQGHSREVEALAAERAAENDRLETDLKEMREEADANAAKLGQFREYQSKAFELKHTNDVLSEQLEALQDEMQRMQSDYGDEVEQLKKEISISQNDRRTHRQAVEEHVEAKISHLRKEKNAELLEALQQTEEKTKKIKDLEAERDRLRLKIQAQELELLEIQALHTLQTEAGPQSEAASSASNGASNERVIALREQSQFAFDEMAKRLVEIREEGETERKRLQADLEQQLKQRAATLVEVQNDRDRAETHAEALEQSNKDLSQQRDELVRQLGEERKRTQELQEELDLQHEHQKTQQQRYAVLALVHALQKSTVMPAFSLIRRSIDASHGRNTSPNISEQKEEFESFDVEEMDAVDTSVGEAGSEEEESDDEPEDSYGTDNAGQEEWTELMKANTFEACFVGADTIGQNTSRAASDLQEHVSNITTSLEFFPQIYPSLLQELDKSPKGYGKELRKFILVMQKATDRAVRIASKVVELCEQNADVIAKSKNLFRLKSLDGHLKSLRTAGQHEVLLRFYKNQLAAQKEAYEDVLDQYGAQCEQNTELEEKLDSLGKERQELLNELASFKSNPKETGQREISSEVEQLRIQLEDAKKQILRLESREQQANCDTSLEQGASPTESGAASQSSKGKGKSKKGPGPPPSTGGVQAAEDPATENAEAAQETPPADDEVSSSPAPAKAKGKGKKGPGPPPSTGGVQAAEDPATENAEAAQETPQADDEVSSSPAPAKAKGKGKKGPGPPPSKGGVQAAEDPSATENAEAAQETPQADDEVSSSPAPAKAKGKGKKGPGPPPSKGGVEQPQTDENTSQDTVPPAGASSGKGGKAPPKGASKGKSKGKSALPDIDPGPAPPKDMVGKKFHWTNVLGNRFAGSMFERIVEDLNSSAQPTEQANDQLERASKTLRVKLDVGVLTNFFFKRKEEAETSTEVKESKKKTVAQCLSMQRSQNIEIFLNGCGINISHVKSSVLNLDEKAIDADNLGKVIEILPQGEELQELMEFKKNNDPKVLPWGRAEEFLLQLLEIPNFKIRAECCLTKSRFDPICNEILQDIELLHRCLSNVVDSSWLPNIFALVMQMGNYLNHGTNKGQQRGFTLDTLPLLTRVEGFHDKSYSLIRFLMDTLESDRKVKDGAMKDLELCESSAKLDFDESVRRLNEIEKKVTLVEGSLKELKDDKTDTDGFQTVMQAFVTAAQATLSKLKEKVDEVQVLSKRSCDLFAEKPRTPTAETLGKLAAFRKDMEDGRRQNLMAKVKKEKAEKRKAEQQAKAQARKSVHQVEQASEASTSKRTMQVKVPEKPSTIHMNANLQRGAANTVNTTLLREALALATSTTSAGRMSMGLFTSATGERKTMGHPGLGRQTLDPSMSGPSDPSSLLEAFRRELAASQASQAASAASADAASAASAARADDAPPAADAPAKVKGKPSVSSEFRDVPDTGAGDGAAGGPGASDVGASGIQKGGAVASVAPGTFRPEARPSASADAPHGVGAKDAANATDASHRHRAEKTQTVERAEKLERHEGVENVENLKPKQLQMNSSPKEPLETEVNESQHSLRKAEDAPRIKLLEVDSEDTSMPSALAVSRHTSIMEGQRMSVGDPRSRTNQELRVRDAGSGRLTVGHSGHPGVSARGVGSPSRAKAKAKAGTQRKCFGGDLLKITKSGRLSLGPRSAAALAAAEAADERESLANTLRQAKQERMSSGAAPPREVLLLEEMPVSMEPRESLANKVRQAKAKAKSGGASPKNVGSKTR</sequence>
<gene>
    <name evidence="4" type="ORF">C1SCF055_LOCUS15800</name>
</gene>
<feature type="region of interest" description="Disordered" evidence="2">
    <location>
        <begin position="663"/>
        <end position="915"/>
    </location>
</feature>
<dbReference type="EMBL" id="CAMXCT010001290">
    <property type="protein sequence ID" value="CAI3988662.1"/>
    <property type="molecule type" value="Genomic_DNA"/>
</dbReference>
<accession>A0A9P1CCI7</accession>
<evidence type="ECO:0000256" key="2">
    <source>
        <dbReference type="SAM" id="MobiDB-lite"/>
    </source>
</evidence>
<organism evidence="4">
    <name type="scientific">Cladocopium goreaui</name>
    <dbReference type="NCBI Taxonomy" id="2562237"/>
    <lineage>
        <taxon>Eukaryota</taxon>
        <taxon>Sar</taxon>
        <taxon>Alveolata</taxon>
        <taxon>Dinophyceae</taxon>
        <taxon>Suessiales</taxon>
        <taxon>Symbiodiniaceae</taxon>
        <taxon>Cladocopium</taxon>
    </lineage>
</organism>
<feature type="coiled-coil region" evidence="1">
    <location>
        <begin position="1212"/>
        <end position="1267"/>
    </location>
</feature>
<feature type="compositionally biased region" description="Gly residues" evidence="2">
    <location>
        <begin position="1495"/>
        <end position="1504"/>
    </location>
</feature>
<feature type="compositionally biased region" description="Basic and acidic residues" evidence="2">
    <location>
        <begin position="1312"/>
        <end position="1321"/>
    </location>
</feature>
<dbReference type="InterPro" id="IPR015425">
    <property type="entry name" value="FH2_Formin"/>
</dbReference>
<evidence type="ECO:0000259" key="3">
    <source>
        <dbReference type="PROSITE" id="PS51444"/>
    </source>
</evidence>
<feature type="compositionally biased region" description="Acidic residues" evidence="2">
    <location>
        <begin position="423"/>
        <end position="437"/>
    </location>
</feature>
<dbReference type="SUPFAM" id="SSF101447">
    <property type="entry name" value="Formin homology 2 domain (FH2 domain)"/>
    <property type="match status" value="1"/>
</dbReference>
<dbReference type="InterPro" id="IPR051425">
    <property type="entry name" value="Formin_Homology"/>
</dbReference>